<organism evidence="2">
    <name type="scientific">Candidatus Methanogaster sp. ANME-2c ERB4</name>
    <dbReference type="NCBI Taxonomy" id="2759911"/>
    <lineage>
        <taxon>Archaea</taxon>
        <taxon>Methanobacteriati</taxon>
        <taxon>Methanobacteriota</taxon>
        <taxon>Stenosarchaea group</taxon>
        <taxon>Methanomicrobia</taxon>
        <taxon>Methanosarcinales</taxon>
        <taxon>ANME-2 cluster</taxon>
        <taxon>Candidatus Methanogasteraceae</taxon>
        <taxon>Candidatus Methanogaster</taxon>
    </lineage>
</organism>
<feature type="domain" description="DUF5615" evidence="1">
    <location>
        <begin position="1"/>
        <end position="101"/>
    </location>
</feature>
<dbReference type="EMBL" id="MT631154">
    <property type="protein sequence ID" value="QNO45809.1"/>
    <property type="molecule type" value="Genomic_DNA"/>
</dbReference>
<dbReference type="InterPro" id="IPR041049">
    <property type="entry name" value="DUF5615"/>
</dbReference>
<name>A0A7G9YCS5_9EURY</name>
<reference evidence="2" key="1">
    <citation type="submission" date="2020-06" db="EMBL/GenBank/DDBJ databases">
        <title>Unique genomic features of the anaerobic methanotrophic archaea.</title>
        <authorList>
            <person name="Chadwick G.L."/>
            <person name="Skennerton C.T."/>
            <person name="Laso-Perez R."/>
            <person name="Leu A.O."/>
            <person name="Speth D.R."/>
            <person name="Yu H."/>
            <person name="Morgan-Lang C."/>
            <person name="Hatzenpichler R."/>
            <person name="Goudeau D."/>
            <person name="Malmstrom R."/>
            <person name="Brazelton W.J."/>
            <person name="Woyke T."/>
            <person name="Hallam S.J."/>
            <person name="Tyson G.W."/>
            <person name="Wegener G."/>
            <person name="Boetius A."/>
            <person name="Orphan V."/>
        </authorList>
    </citation>
    <scope>NUCLEOTIDE SEQUENCE</scope>
</reference>
<evidence type="ECO:0000259" key="1">
    <source>
        <dbReference type="Pfam" id="PF18480"/>
    </source>
</evidence>
<sequence>MKFLADECVDRQIVDHLRHGGHIVLYVAEMEPGIPDHDVLNLANREEAILLTADKDFGELVFRQGKVAPGIILVRLAGLSPVIKAEIVAAAIGGHAGELFRSFTVIMPDNVRIRRRVFYDL</sequence>
<evidence type="ECO:0000313" key="2">
    <source>
        <dbReference type="EMBL" id="QNO45809.1"/>
    </source>
</evidence>
<protein>
    <recommendedName>
        <fullName evidence="1">DUF5615 domain-containing protein</fullName>
    </recommendedName>
</protein>
<gene>
    <name evidence="2" type="ORF">OLDMCBNC_00015</name>
</gene>
<dbReference type="AlphaFoldDB" id="A0A7G9YCS5"/>
<dbReference type="Pfam" id="PF18480">
    <property type="entry name" value="DUF5615"/>
    <property type="match status" value="1"/>
</dbReference>
<accession>A0A7G9YCS5</accession>
<proteinExistence type="predicted"/>